<reference evidence="3 4" key="1">
    <citation type="journal article" date="2016" name="Mol. Biol. Evol.">
        <title>Comparative Genomics of Early-Diverging Mushroom-Forming Fungi Provides Insights into the Origins of Lignocellulose Decay Capabilities.</title>
        <authorList>
            <person name="Nagy L.G."/>
            <person name="Riley R."/>
            <person name="Tritt A."/>
            <person name="Adam C."/>
            <person name="Daum C."/>
            <person name="Floudas D."/>
            <person name="Sun H."/>
            <person name="Yadav J.S."/>
            <person name="Pangilinan J."/>
            <person name="Larsson K.H."/>
            <person name="Matsuura K."/>
            <person name="Barry K."/>
            <person name="Labutti K."/>
            <person name="Kuo R."/>
            <person name="Ohm R.A."/>
            <person name="Bhattacharya S.S."/>
            <person name="Shirouzu T."/>
            <person name="Yoshinaga Y."/>
            <person name="Martin F.M."/>
            <person name="Grigoriev I.V."/>
            <person name="Hibbett D.S."/>
        </authorList>
    </citation>
    <scope>NUCLEOTIDE SEQUENCE [LARGE SCALE GENOMIC DNA]</scope>
    <source>
        <strain evidence="3 4">HHB9708</strain>
    </source>
</reference>
<dbReference type="Gene3D" id="1.10.472.80">
    <property type="entry name" value="Ypt/Rab-GAP domain of gyp1p, domain 3"/>
    <property type="match status" value="1"/>
</dbReference>
<dbReference type="Proteomes" id="UP000076722">
    <property type="component" value="Unassembled WGS sequence"/>
</dbReference>
<organism evidence="3 4">
    <name type="scientific">Sistotremastrum niveocremeum HHB9708</name>
    <dbReference type="NCBI Taxonomy" id="1314777"/>
    <lineage>
        <taxon>Eukaryota</taxon>
        <taxon>Fungi</taxon>
        <taxon>Dikarya</taxon>
        <taxon>Basidiomycota</taxon>
        <taxon>Agaricomycotina</taxon>
        <taxon>Agaricomycetes</taxon>
        <taxon>Sistotremastrales</taxon>
        <taxon>Sistotremastraceae</taxon>
        <taxon>Sertulicium</taxon>
        <taxon>Sertulicium niveocremeum</taxon>
    </lineage>
</organism>
<dbReference type="Pfam" id="PF00566">
    <property type="entry name" value="RabGAP-TBC"/>
    <property type="match status" value="1"/>
</dbReference>
<keyword evidence="4" id="KW-1185">Reference proteome</keyword>
<proteinExistence type="predicted"/>
<accession>A0A164STR7</accession>
<dbReference type="EMBL" id="KV419413">
    <property type="protein sequence ID" value="KZS91794.1"/>
    <property type="molecule type" value="Genomic_DNA"/>
</dbReference>
<feature type="region of interest" description="Disordered" evidence="1">
    <location>
        <begin position="284"/>
        <end position="306"/>
    </location>
</feature>
<protein>
    <submittedName>
        <fullName evidence="3">TBC-domain-containing protein</fullName>
    </submittedName>
</protein>
<dbReference type="OrthoDB" id="159449at2759"/>
<gene>
    <name evidence="3" type="ORF">SISNIDRAFT_413730</name>
</gene>
<sequence length="306" mass="35090">MEAHRARELKWMSTIQSTSHKSKKLRKMLQEPVPSSVRYQVWSHLVDAKAKRMPNIYSDLSKRPRVGASANIEKDADRYFPEHPHLKDPRGPLVSLLNAYFAMVPDITYQAGLVIIAGHLLLQSPEEDAFWMFLALMDQHLRPYFSPGAYQLEADASLFQKYLEANDAPMSKRLFVNDVRPIDLCGPWFSSMFAGTLPTEHLCRVWDIFFYEGPVILFRVGLEILRIYRRRIFDSPASPAGSAWLTRPLPPTMLPDPETFLSDALSVKLKDDDLRKQRVKMEATIRKQQPGSSRGLTMNSTLIRKT</sequence>
<dbReference type="SUPFAM" id="SSF47923">
    <property type="entry name" value="Ypt/Rab-GAP domain of gyp1p"/>
    <property type="match status" value="2"/>
</dbReference>
<evidence type="ECO:0000313" key="3">
    <source>
        <dbReference type="EMBL" id="KZS91794.1"/>
    </source>
</evidence>
<dbReference type="GO" id="GO:0031267">
    <property type="term" value="F:small GTPase binding"/>
    <property type="evidence" value="ECO:0007669"/>
    <property type="project" value="TreeGrafter"/>
</dbReference>
<dbReference type="Gene3D" id="1.10.8.270">
    <property type="entry name" value="putative rabgap domain of human tbc1 domain family member 14 like domains"/>
    <property type="match status" value="1"/>
</dbReference>
<dbReference type="PANTHER" id="PTHR47219">
    <property type="entry name" value="RAB GTPASE-ACTIVATING PROTEIN 1-LIKE"/>
    <property type="match status" value="1"/>
</dbReference>
<feature type="domain" description="Rab-GAP TBC" evidence="2">
    <location>
        <begin position="32"/>
        <end position="213"/>
    </location>
</feature>
<dbReference type="STRING" id="1314777.A0A164STR7"/>
<dbReference type="AlphaFoldDB" id="A0A164STR7"/>
<dbReference type="PANTHER" id="PTHR47219:SF9">
    <property type="entry name" value="GTPASE ACTIVATING PROTEIN AND CENTROSOME-ASSOCIATED, ISOFORM B"/>
    <property type="match status" value="1"/>
</dbReference>
<dbReference type="InterPro" id="IPR000195">
    <property type="entry name" value="Rab-GAP-TBC_dom"/>
</dbReference>
<dbReference type="GO" id="GO:0005096">
    <property type="term" value="F:GTPase activator activity"/>
    <property type="evidence" value="ECO:0007669"/>
    <property type="project" value="TreeGrafter"/>
</dbReference>
<dbReference type="InterPro" id="IPR050302">
    <property type="entry name" value="Rab_GAP_TBC_domain"/>
</dbReference>
<evidence type="ECO:0000313" key="4">
    <source>
        <dbReference type="Proteomes" id="UP000076722"/>
    </source>
</evidence>
<feature type="compositionally biased region" description="Polar residues" evidence="1">
    <location>
        <begin position="286"/>
        <end position="306"/>
    </location>
</feature>
<name>A0A164STR7_9AGAM</name>
<dbReference type="InterPro" id="IPR035969">
    <property type="entry name" value="Rab-GAP_TBC_sf"/>
</dbReference>
<dbReference type="PROSITE" id="PS50086">
    <property type="entry name" value="TBC_RABGAP"/>
    <property type="match status" value="1"/>
</dbReference>
<dbReference type="SMART" id="SM00164">
    <property type="entry name" value="TBC"/>
    <property type="match status" value="1"/>
</dbReference>
<evidence type="ECO:0000259" key="2">
    <source>
        <dbReference type="PROSITE" id="PS50086"/>
    </source>
</evidence>
<evidence type="ECO:0000256" key="1">
    <source>
        <dbReference type="SAM" id="MobiDB-lite"/>
    </source>
</evidence>